<protein>
    <submittedName>
        <fullName evidence="8">RNA polymerase subunit sigma</fullName>
    </submittedName>
</protein>
<dbReference type="SUPFAM" id="SSF88946">
    <property type="entry name" value="Sigma2 domain of RNA polymerase sigma factors"/>
    <property type="match status" value="1"/>
</dbReference>
<comment type="similarity">
    <text evidence="1">Belongs to the sigma-70 factor family. ECF subfamily.</text>
</comment>
<feature type="region of interest" description="Disordered" evidence="5">
    <location>
        <begin position="1"/>
        <end position="21"/>
    </location>
</feature>
<evidence type="ECO:0000259" key="6">
    <source>
        <dbReference type="Pfam" id="PF04542"/>
    </source>
</evidence>
<evidence type="ECO:0000259" key="7">
    <source>
        <dbReference type="Pfam" id="PF08281"/>
    </source>
</evidence>
<dbReference type="InterPro" id="IPR036388">
    <property type="entry name" value="WH-like_DNA-bd_sf"/>
</dbReference>
<evidence type="ECO:0000313" key="9">
    <source>
        <dbReference type="Proteomes" id="UP000247476"/>
    </source>
</evidence>
<dbReference type="RefSeq" id="WP_110839558.1">
    <property type="nucleotide sequence ID" value="NZ_QJVJ01000003.1"/>
</dbReference>
<proteinExistence type="inferred from homology"/>
<evidence type="ECO:0000256" key="2">
    <source>
        <dbReference type="ARBA" id="ARBA00023015"/>
    </source>
</evidence>
<dbReference type="PANTHER" id="PTHR43133">
    <property type="entry name" value="RNA POLYMERASE ECF-TYPE SIGMA FACTO"/>
    <property type="match status" value="1"/>
</dbReference>
<dbReference type="Proteomes" id="UP000247476">
    <property type="component" value="Unassembled WGS sequence"/>
</dbReference>
<keyword evidence="4" id="KW-0804">Transcription</keyword>
<dbReference type="EMBL" id="QJVJ01000003">
    <property type="protein sequence ID" value="PYI55757.1"/>
    <property type="molecule type" value="Genomic_DNA"/>
</dbReference>
<accession>A0A2V5KUT9</accession>
<dbReference type="CDD" id="cd06171">
    <property type="entry name" value="Sigma70_r4"/>
    <property type="match status" value="1"/>
</dbReference>
<dbReference type="Gene3D" id="1.10.10.10">
    <property type="entry name" value="Winged helix-like DNA-binding domain superfamily/Winged helix DNA-binding domain"/>
    <property type="match status" value="1"/>
</dbReference>
<dbReference type="InterPro" id="IPR013324">
    <property type="entry name" value="RNA_pol_sigma_r3/r4-like"/>
</dbReference>
<dbReference type="InterPro" id="IPR014284">
    <property type="entry name" value="RNA_pol_sigma-70_dom"/>
</dbReference>
<dbReference type="Gene3D" id="1.10.1740.10">
    <property type="match status" value="1"/>
</dbReference>
<dbReference type="AlphaFoldDB" id="A0A2V5KUT9"/>
<dbReference type="GO" id="GO:0006352">
    <property type="term" value="P:DNA-templated transcription initiation"/>
    <property type="evidence" value="ECO:0007669"/>
    <property type="project" value="InterPro"/>
</dbReference>
<evidence type="ECO:0000256" key="4">
    <source>
        <dbReference type="ARBA" id="ARBA00023163"/>
    </source>
</evidence>
<sequence length="199" mass="22842">MKSNDDRDGGGNAAEAGAAGPFGLDGPDDLARLMDEFGDRVMRIAFLYLKDVQKAEDAFQEVFLRVYRSRDRYRGVRSVATWIAAITVNVCKDMRKSAWWRRMLLTPFDWTKPGATAAESVVDRIVAEETSRELLHHVMKLRDPYKDVVLLYYYEDLSTAEIGDILNVPEGTVRNRLHRARALLKPKLRDWREFHGPAR</sequence>
<keyword evidence="9" id="KW-1185">Reference proteome</keyword>
<gene>
    <name evidence="8" type="ORF">DLM86_08540</name>
</gene>
<evidence type="ECO:0000256" key="1">
    <source>
        <dbReference type="ARBA" id="ARBA00010641"/>
    </source>
</evidence>
<dbReference type="InterPro" id="IPR013249">
    <property type="entry name" value="RNA_pol_sigma70_r4_t2"/>
</dbReference>
<feature type="domain" description="RNA polymerase sigma factor 70 region 4 type 2" evidence="7">
    <location>
        <begin position="133"/>
        <end position="184"/>
    </location>
</feature>
<evidence type="ECO:0000256" key="3">
    <source>
        <dbReference type="ARBA" id="ARBA00023082"/>
    </source>
</evidence>
<dbReference type="InterPro" id="IPR013325">
    <property type="entry name" value="RNA_pol_sigma_r2"/>
</dbReference>
<dbReference type="GO" id="GO:0016987">
    <property type="term" value="F:sigma factor activity"/>
    <property type="evidence" value="ECO:0007669"/>
    <property type="project" value="UniProtKB-KW"/>
</dbReference>
<reference evidence="8 9" key="1">
    <citation type="submission" date="2018-05" db="EMBL/GenBank/DDBJ databases">
        <title>Paenibacillus flagellatus sp. nov., isolated from selenium mineral soil.</title>
        <authorList>
            <person name="Dai X."/>
        </authorList>
    </citation>
    <scope>NUCLEOTIDE SEQUENCE [LARGE SCALE GENOMIC DNA]</scope>
    <source>
        <strain evidence="8 9">DXL2</strain>
    </source>
</reference>
<dbReference type="NCBIfam" id="TIGR02937">
    <property type="entry name" value="sigma70-ECF"/>
    <property type="match status" value="1"/>
</dbReference>
<keyword evidence="2" id="KW-0805">Transcription regulation</keyword>
<name>A0A2V5KUT9_9BACL</name>
<dbReference type="GO" id="GO:0003677">
    <property type="term" value="F:DNA binding"/>
    <property type="evidence" value="ECO:0007669"/>
    <property type="project" value="InterPro"/>
</dbReference>
<dbReference type="Pfam" id="PF04542">
    <property type="entry name" value="Sigma70_r2"/>
    <property type="match status" value="1"/>
</dbReference>
<dbReference type="OrthoDB" id="9794508at2"/>
<dbReference type="Pfam" id="PF08281">
    <property type="entry name" value="Sigma70_r4_2"/>
    <property type="match status" value="1"/>
</dbReference>
<dbReference type="SUPFAM" id="SSF88659">
    <property type="entry name" value="Sigma3 and sigma4 domains of RNA polymerase sigma factors"/>
    <property type="match status" value="1"/>
</dbReference>
<dbReference type="InterPro" id="IPR007627">
    <property type="entry name" value="RNA_pol_sigma70_r2"/>
</dbReference>
<comment type="caution">
    <text evidence="8">The sequence shown here is derived from an EMBL/GenBank/DDBJ whole genome shotgun (WGS) entry which is preliminary data.</text>
</comment>
<feature type="domain" description="RNA polymerase sigma-70 region 2" evidence="6">
    <location>
        <begin position="34"/>
        <end position="101"/>
    </location>
</feature>
<dbReference type="PANTHER" id="PTHR43133:SF60">
    <property type="entry name" value="RNA POLYMERASE SIGMA FACTOR SIGV"/>
    <property type="match status" value="1"/>
</dbReference>
<organism evidence="8 9">
    <name type="scientific">Paenibacillus flagellatus</name>
    <dbReference type="NCBI Taxonomy" id="2211139"/>
    <lineage>
        <taxon>Bacteria</taxon>
        <taxon>Bacillati</taxon>
        <taxon>Bacillota</taxon>
        <taxon>Bacilli</taxon>
        <taxon>Bacillales</taxon>
        <taxon>Paenibacillaceae</taxon>
        <taxon>Paenibacillus</taxon>
    </lineage>
</organism>
<evidence type="ECO:0000313" key="8">
    <source>
        <dbReference type="EMBL" id="PYI55757.1"/>
    </source>
</evidence>
<keyword evidence="3" id="KW-0731">Sigma factor</keyword>
<dbReference type="InterPro" id="IPR039425">
    <property type="entry name" value="RNA_pol_sigma-70-like"/>
</dbReference>
<evidence type="ECO:0000256" key="5">
    <source>
        <dbReference type="SAM" id="MobiDB-lite"/>
    </source>
</evidence>